<evidence type="ECO:0000313" key="1">
    <source>
        <dbReference type="EMBL" id="PWY54381.1"/>
    </source>
</evidence>
<evidence type="ECO:0000313" key="2">
    <source>
        <dbReference type="Proteomes" id="UP000247152"/>
    </source>
</evidence>
<comment type="caution">
    <text evidence="1">The sequence shown here is derived from an EMBL/GenBank/DDBJ whole genome shotgun (WGS) entry which is preliminary data.</text>
</comment>
<protein>
    <submittedName>
        <fullName evidence="1">Uncharacterized protein</fullName>
    </submittedName>
</protein>
<dbReference type="AlphaFoldDB" id="A0A317TY34"/>
<gene>
    <name evidence="1" type="ORF">DGG96_17385</name>
</gene>
<name>A0A317TY34_9GAMM</name>
<dbReference type="Proteomes" id="UP000247152">
    <property type="component" value="Unassembled WGS sequence"/>
</dbReference>
<proteinExistence type="predicted"/>
<sequence>MISYTSNDGVEVKFVFVKEMTSFQHYANETAFVLVLFAVGNGTDITFYIEVYTFHEFATKIEGAHLIVKSNDLSNFIIHDWSRHNDNDKIHRLF</sequence>
<reference evidence="1 2" key="1">
    <citation type="submission" date="2018-05" db="EMBL/GenBank/DDBJ databases">
        <title>Legionella qingyii sp.nov., whole genome shotgun sequence.</title>
        <authorList>
            <person name="Wu H."/>
            <person name="Zhu Q."/>
            <person name="Hu C."/>
        </authorList>
    </citation>
    <scope>NUCLEOTIDE SEQUENCE [LARGE SCALE GENOMIC DNA]</scope>
    <source>
        <strain evidence="1 2">HEB18</strain>
    </source>
</reference>
<accession>A0A317TY34</accession>
<dbReference type="EMBL" id="QHJG01000036">
    <property type="protein sequence ID" value="PWY54381.1"/>
    <property type="molecule type" value="Genomic_DNA"/>
</dbReference>
<organism evidence="1 2">
    <name type="scientific">Legionella qingyii</name>
    <dbReference type="NCBI Taxonomy" id="2184757"/>
    <lineage>
        <taxon>Bacteria</taxon>
        <taxon>Pseudomonadati</taxon>
        <taxon>Pseudomonadota</taxon>
        <taxon>Gammaproteobacteria</taxon>
        <taxon>Legionellales</taxon>
        <taxon>Legionellaceae</taxon>
        <taxon>Legionella</taxon>
    </lineage>
</organism>